<dbReference type="GO" id="GO:0004706">
    <property type="term" value="F:JUN kinase kinase kinase activity"/>
    <property type="evidence" value="ECO:0007669"/>
    <property type="project" value="TreeGrafter"/>
</dbReference>
<name>A0A3P8QZB1_ASTCA</name>
<evidence type="ECO:0000259" key="2">
    <source>
        <dbReference type="PROSITE" id="PS50011"/>
    </source>
</evidence>
<sequence length="506" mass="55843">MALHSSPTHAEIGDSDLDDWEVKGSGGFGQVYKARHQMWCCDVAVKLLHDDDGTSSSLLREVRMMCKGSSPYVIPVLGVFKGHSPSFGPVKLGLVMEFMERGSLANLQRTLQGPPPWPLAFRLTHQVALGINFLHNLSPALLHLDLKPSNVLLDSFLNAKLTDFGLAKFSQSVTRKSKKYSDEEEGGTISYMPPEAFSISYNPTRASDIYSYGILLWSIVTGKEPYPHALSSIVRLRIPQGDRPSLDEIRCLAAGRAGLARLMELMQKCWEAKPAQRPTSHVCTIVTEELYKMHKRAIIDAVHGVLKKLDQTETEEMTEQFERFSIAQSAVSTIVKPANICEDVPTGRPPIQEVAGSWPANQRDNTRVKESPSHRTANVSQVDQPHSAGYKMKPSSVQPIQSQPPSAPSRKPQNRSSKNICPPFKQNHFSQYQRQSSSPGNFCYPATPRINMHFCNVVGLQLGDNNTMHICATDPLERKRHPTAPSAVNVPLPHLGGWGNKAGGVG</sequence>
<dbReference type="InterPro" id="IPR000719">
    <property type="entry name" value="Prot_kinase_dom"/>
</dbReference>
<dbReference type="Gene3D" id="1.10.510.10">
    <property type="entry name" value="Transferase(Phosphotransferase) domain 1"/>
    <property type="match status" value="1"/>
</dbReference>
<dbReference type="OrthoDB" id="4062651at2759"/>
<dbReference type="SMART" id="SM00220">
    <property type="entry name" value="S_TKc"/>
    <property type="match status" value="1"/>
</dbReference>
<dbReference type="Proteomes" id="UP000265100">
    <property type="component" value="Chromosome 3"/>
</dbReference>
<gene>
    <name evidence="3" type="primary">RIPK3</name>
</gene>
<feature type="domain" description="Protein kinase" evidence="2">
    <location>
        <begin position="17"/>
        <end position="291"/>
    </location>
</feature>
<dbReference type="PANTHER" id="PTHR44329:SF297">
    <property type="entry name" value="RECEPTOR-INTERACTING SERINE_THREONINE-PROTEIN KINASE 3"/>
    <property type="match status" value="1"/>
</dbReference>
<accession>A0A3P8QZB1</accession>
<reference evidence="3" key="3">
    <citation type="submission" date="2025-08" db="UniProtKB">
        <authorList>
            <consortium name="Ensembl"/>
        </authorList>
    </citation>
    <scope>IDENTIFICATION</scope>
</reference>
<dbReference type="Bgee" id="ENSACLG00000023128">
    <property type="expression patterns" value="Expressed in spleen"/>
</dbReference>
<evidence type="ECO:0000313" key="4">
    <source>
        <dbReference type="Proteomes" id="UP000265100"/>
    </source>
</evidence>
<protein>
    <recommendedName>
        <fullName evidence="2">Protein kinase domain-containing protein</fullName>
    </recommendedName>
</protein>
<feature type="compositionally biased region" description="Polar residues" evidence="1">
    <location>
        <begin position="427"/>
        <end position="438"/>
    </location>
</feature>
<feature type="compositionally biased region" description="Polar residues" evidence="1">
    <location>
        <begin position="374"/>
        <end position="384"/>
    </location>
</feature>
<organism evidence="3 4">
    <name type="scientific">Astatotilapia calliptera</name>
    <name type="common">Eastern happy</name>
    <name type="synonym">Chromis callipterus</name>
    <dbReference type="NCBI Taxonomy" id="8154"/>
    <lineage>
        <taxon>Eukaryota</taxon>
        <taxon>Metazoa</taxon>
        <taxon>Chordata</taxon>
        <taxon>Craniata</taxon>
        <taxon>Vertebrata</taxon>
        <taxon>Euteleostomi</taxon>
        <taxon>Actinopterygii</taxon>
        <taxon>Neopterygii</taxon>
        <taxon>Teleostei</taxon>
        <taxon>Neoteleostei</taxon>
        <taxon>Acanthomorphata</taxon>
        <taxon>Ovalentaria</taxon>
        <taxon>Cichlomorphae</taxon>
        <taxon>Cichliformes</taxon>
        <taxon>Cichlidae</taxon>
        <taxon>African cichlids</taxon>
        <taxon>Pseudocrenilabrinae</taxon>
        <taxon>Haplochromini</taxon>
        <taxon>Astatotilapia</taxon>
    </lineage>
</organism>
<dbReference type="InterPro" id="IPR051681">
    <property type="entry name" value="Ser/Thr_Kinases-Pseudokinases"/>
</dbReference>
<dbReference type="InterPro" id="IPR008271">
    <property type="entry name" value="Ser/Thr_kinase_AS"/>
</dbReference>
<dbReference type="InterPro" id="IPR011009">
    <property type="entry name" value="Kinase-like_dom_sf"/>
</dbReference>
<dbReference type="STRING" id="8154.ENSACLP00000034167"/>
<dbReference type="SUPFAM" id="SSF56112">
    <property type="entry name" value="Protein kinase-like (PK-like)"/>
    <property type="match status" value="1"/>
</dbReference>
<evidence type="ECO:0000256" key="1">
    <source>
        <dbReference type="SAM" id="MobiDB-lite"/>
    </source>
</evidence>
<feature type="region of interest" description="Disordered" evidence="1">
    <location>
        <begin position="344"/>
        <end position="438"/>
    </location>
</feature>
<reference evidence="3" key="4">
    <citation type="submission" date="2025-09" db="UniProtKB">
        <authorList>
            <consortium name="Ensembl"/>
        </authorList>
    </citation>
    <scope>IDENTIFICATION</scope>
</reference>
<dbReference type="AlphaFoldDB" id="A0A3P8QZB1"/>
<feature type="compositionally biased region" description="Basic and acidic residues" evidence="1">
    <location>
        <begin position="364"/>
        <end position="373"/>
    </location>
</feature>
<evidence type="ECO:0000313" key="3">
    <source>
        <dbReference type="Ensembl" id="ENSACLP00000034167.1"/>
    </source>
</evidence>
<keyword evidence="4" id="KW-1185">Reference proteome</keyword>
<feature type="compositionally biased region" description="Low complexity" evidence="1">
    <location>
        <begin position="394"/>
        <end position="404"/>
    </location>
</feature>
<dbReference type="PROSITE" id="PS00108">
    <property type="entry name" value="PROTEIN_KINASE_ST"/>
    <property type="match status" value="1"/>
</dbReference>
<proteinExistence type="predicted"/>
<dbReference type="OMA" id="CTTVMEE"/>
<dbReference type="InterPro" id="IPR001245">
    <property type="entry name" value="Ser-Thr/Tyr_kinase_cat_dom"/>
</dbReference>
<dbReference type="GO" id="GO:0005524">
    <property type="term" value="F:ATP binding"/>
    <property type="evidence" value="ECO:0007669"/>
    <property type="project" value="InterPro"/>
</dbReference>
<dbReference type="PROSITE" id="PS50011">
    <property type="entry name" value="PROTEIN_KINASE_DOM"/>
    <property type="match status" value="1"/>
</dbReference>
<dbReference type="GeneTree" id="ENSGT00940000160206"/>
<dbReference type="PANTHER" id="PTHR44329">
    <property type="entry name" value="SERINE/THREONINE-PROTEIN KINASE TNNI3K-RELATED"/>
    <property type="match status" value="1"/>
</dbReference>
<dbReference type="Ensembl" id="ENSACLT00000034977.2">
    <property type="protein sequence ID" value="ENSACLP00000034167.1"/>
    <property type="gene ID" value="ENSACLG00000023128.2"/>
</dbReference>
<reference evidence="3 4" key="1">
    <citation type="submission" date="2018-05" db="EMBL/GenBank/DDBJ databases">
        <authorList>
            <person name="Datahose"/>
        </authorList>
    </citation>
    <scope>NUCLEOTIDE SEQUENCE</scope>
</reference>
<reference evidence="4" key="2">
    <citation type="submission" date="2023-03" db="EMBL/GenBank/DDBJ databases">
        <authorList>
            <consortium name="Wellcome Sanger Institute Data Sharing"/>
        </authorList>
    </citation>
    <scope>NUCLEOTIDE SEQUENCE [LARGE SCALE GENOMIC DNA]</scope>
</reference>
<dbReference type="Pfam" id="PF07714">
    <property type="entry name" value="PK_Tyr_Ser-Thr"/>
    <property type="match status" value="1"/>
</dbReference>